<gene>
    <name evidence="3" type="ORF">AMOR_36820</name>
</gene>
<dbReference type="RefSeq" id="WP_248353143.1">
    <property type="nucleotide sequence ID" value="NZ_AP025591.1"/>
</dbReference>
<feature type="coiled-coil region" evidence="1">
    <location>
        <begin position="40"/>
        <end position="71"/>
    </location>
</feature>
<proteinExistence type="predicted"/>
<protein>
    <submittedName>
        <fullName evidence="3">Uncharacterized protein</fullName>
    </submittedName>
</protein>
<reference evidence="4" key="1">
    <citation type="journal article" date="2022" name="Int. J. Syst. Evol. Microbiol.">
        <title>Anaeromyxobacter oryzae sp. nov., Anaeromyxobacter diazotrophicus sp. nov. and Anaeromyxobacter paludicola sp. nov., isolated from paddy soils.</title>
        <authorList>
            <person name="Itoh H."/>
            <person name="Xu Z."/>
            <person name="Mise K."/>
            <person name="Masuda Y."/>
            <person name="Ushijima N."/>
            <person name="Hayakawa C."/>
            <person name="Shiratori Y."/>
            <person name="Senoo K."/>
        </authorList>
    </citation>
    <scope>NUCLEOTIDE SEQUENCE [LARGE SCALE GENOMIC DNA]</scope>
    <source>
        <strain evidence="4">Red232</strain>
    </source>
</reference>
<dbReference type="EMBL" id="AP025591">
    <property type="protein sequence ID" value="BDG04686.1"/>
    <property type="molecule type" value="Genomic_DNA"/>
</dbReference>
<keyword evidence="4" id="KW-1185">Reference proteome</keyword>
<dbReference type="Proteomes" id="UP001162891">
    <property type="component" value="Chromosome"/>
</dbReference>
<feature type="region of interest" description="Disordered" evidence="2">
    <location>
        <begin position="1"/>
        <end position="29"/>
    </location>
</feature>
<evidence type="ECO:0000313" key="3">
    <source>
        <dbReference type="EMBL" id="BDG04686.1"/>
    </source>
</evidence>
<evidence type="ECO:0000256" key="2">
    <source>
        <dbReference type="SAM" id="MobiDB-lite"/>
    </source>
</evidence>
<keyword evidence="1" id="KW-0175">Coiled coil</keyword>
<evidence type="ECO:0000313" key="4">
    <source>
        <dbReference type="Proteomes" id="UP001162891"/>
    </source>
</evidence>
<evidence type="ECO:0000256" key="1">
    <source>
        <dbReference type="SAM" id="Coils"/>
    </source>
</evidence>
<name>A0ABM7WYS5_9BACT</name>
<accession>A0ABM7WYS5</accession>
<sequence length="73" mass="7970">MGDPPELPLKLLKGGRTDDDPPTGRPLPREALRVIPGGPAGDLQAAIEETVQAARKMRQEIEERIAKALEELF</sequence>
<organism evidence="3 4">
    <name type="scientific">Anaeromyxobacter oryzae</name>
    <dbReference type="NCBI Taxonomy" id="2918170"/>
    <lineage>
        <taxon>Bacteria</taxon>
        <taxon>Pseudomonadati</taxon>
        <taxon>Myxococcota</taxon>
        <taxon>Myxococcia</taxon>
        <taxon>Myxococcales</taxon>
        <taxon>Cystobacterineae</taxon>
        <taxon>Anaeromyxobacteraceae</taxon>
        <taxon>Anaeromyxobacter</taxon>
    </lineage>
</organism>